<evidence type="ECO:0000313" key="3">
    <source>
        <dbReference type="Proteomes" id="UP000199337"/>
    </source>
</evidence>
<evidence type="ECO:0000313" key="2">
    <source>
        <dbReference type="EMBL" id="SFG98265.1"/>
    </source>
</evidence>
<gene>
    <name evidence="2" type="ORF">SAMN05660649_03384</name>
</gene>
<feature type="coiled-coil region" evidence="1">
    <location>
        <begin position="74"/>
        <end position="101"/>
    </location>
</feature>
<dbReference type="OrthoDB" id="1727323at2"/>
<dbReference type="Pfam" id="PF17253">
    <property type="entry name" value="DUF5320"/>
    <property type="match status" value="1"/>
</dbReference>
<organism evidence="2 3">
    <name type="scientific">Desulfotruncus arcticus DSM 17038</name>
    <dbReference type="NCBI Taxonomy" id="1121424"/>
    <lineage>
        <taxon>Bacteria</taxon>
        <taxon>Bacillati</taxon>
        <taxon>Bacillota</taxon>
        <taxon>Clostridia</taxon>
        <taxon>Eubacteriales</taxon>
        <taxon>Desulfallaceae</taxon>
        <taxon>Desulfotruncus</taxon>
    </lineage>
</organism>
<accession>A0A1I2WA78</accession>
<evidence type="ECO:0000256" key="1">
    <source>
        <dbReference type="SAM" id="Coils"/>
    </source>
</evidence>
<name>A0A1I2WA78_9FIRM</name>
<evidence type="ECO:0008006" key="4">
    <source>
        <dbReference type="Google" id="ProtNLM"/>
    </source>
</evidence>
<dbReference type="AlphaFoldDB" id="A0A1I2WA78"/>
<dbReference type="STRING" id="341036.SAMN05660649_03384"/>
<keyword evidence="3" id="KW-1185">Reference proteome</keyword>
<keyword evidence="1" id="KW-0175">Coiled coil</keyword>
<dbReference type="Proteomes" id="UP000199337">
    <property type="component" value="Unassembled WGS sequence"/>
</dbReference>
<dbReference type="InterPro" id="IPR035205">
    <property type="entry name" value="DUF5320"/>
</dbReference>
<sequence>MPRGNGFRGAGMWSNGYGYANSYGYGYGCGPGGNFGPNCRMYPSLPRRWWATGEYQGPQNTLYPPQFAGITSENELLQAQAQFLKKQLGEIEKRLEAMGKKVVNSKE</sequence>
<dbReference type="RefSeq" id="WP_092472538.1">
    <property type="nucleotide sequence ID" value="NZ_FOOX01000013.1"/>
</dbReference>
<dbReference type="EMBL" id="FOOX01000013">
    <property type="protein sequence ID" value="SFG98265.1"/>
    <property type="molecule type" value="Genomic_DNA"/>
</dbReference>
<protein>
    <recommendedName>
        <fullName evidence="4">DUF5320 domain-containing protein</fullName>
    </recommendedName>
</protein>
<reference evidence="3" key="1">
    <citation type="submission" date="2016-10" db="EMBL/GenBank/DDBJ databases">
        <authorList>
            <person name="Varghese N."/>
            <person name="Submissions S."/>
        </authorList>
    </citation>
    <scope>NUCLEOTIDE SEQUENCE [LARGE SCALE GENOMIC DNA]</scope>
    <source>
        <strain evidence="3">DSM 17038</strain>
    </source>
</reference>
<proteinExistence type="predicted"/>